<organism evidence="1 2">
    <name type="scientific">Onchocerca flexuosa</name>
    <dbReference type="NCBI Taxonomy" id="387005"/>
    <lineage>
        <taxon>Eukaryota</taxon>
        <taxon>Metazoa</taxon>
        <taxon>Ecdysozoa</taxon>
        <taxon>Nematoda</taxon>
        <taxon>Chromadorea</taxon>
        <taxon>Rhabditida</taxon>
        <taxon>Spirurina</taxon>
        <taxon>Spiruromorpha</taxon>
        <taxon>Filarioidea</taxon>
        <taxon>Onchocercidae</taxon>
        <taxon>Onchocerca</taxon>
    </lineage>
</organism>
<evidence type="ECO:0000313" key="2">
    <source>
        <dbReference type="Proteomes" id="UP000242913"/>
    </source>
</evidence>
<evidence type="ECO:0000313" key="1">
    <source>
        <dbReference type="EMBL" id="OZC10279.1"/>
    </source>
</evidence>
<dbReference type="AlphaFoldDB" id="A0A238BYI9"/>
<gene>
    <name evidence="1" type="ORF">X798_02586</name>
</gene>
<reference evidence="1 2" key="1">
    <citation type="submission" date="2015-12" db="EMBL/GenBank/DDBJ databases">
        <title>Draft genome of the nematode, Onchocerca flexuosa.</title>
        <authorList>
            <person name="Mitreva M."/>
        </authorList>
    </citation>
    <scope>NUCLEOTIDE SEQUENCE [LARGE SCALE GENOMIC DNA]</scope>
    <source>
        <strain evidence="1">Red Deer</strain>
    </source>
</reference>
<dbReference type="Proteomes" id="UP000242913">
    <property type="component" value="Unassembled WGS sequence"/>
</dbReference>
<keyword evidence="2" id="KW-1185">Reference proteome</keyword>
<dbReference type="EMBL" id="KZ269987">
    <property type="protein sequence ID" value="OZC10279.1"/>
    <property type="molecule type" value="Genomic_DNA"/>
</dbReference>
<proteinExistence type="predicted"/>
<dbReference type="OrthoDB" id="5838726at2759"/>
<name>A0A238BYI9_9BILA</name>
<protein>
    <submittedName>
        <fullName evidence="1">Uncharacterized protein</fullName>
    </submittedName>
</protein>
<sequence length="198" mass="22548">MHTHIGNNSMELLSIKPTVSRPSLSSLWSLHVQLQVNIPVIIVMSSKSWKVTNYELKVTSDSWNIVSVNREAAELFNNPLSPKYLNRREGLGHFEKSSDHINFLSEAHDIDLRSVSQVSLPAPLFSDPNNTTLLRNVKSLSDLSQTYRLDSSLANIRDENSYMTQLGCQDQVTAKQRNRCVFEWLEGIEKKTFFLPTI</sequence>
<accession>A0A238BYI9</accession>